<dbReference type="Proteomes" id="UP000619479">
    <property type="component" value="Unassembled WGS sequence"/>
</dbReference>
<sequence length="88" mass="9617">MKFNELLANCAICSTTLDLAATATATATANELSREGWNIDPDDLATVSPYITSTIRRFSDWILDLSPPADVGDGHLSRRRGSRPLQRP</sequence>
<protein>
    <recommendedName>
        <fullName evidence="4">Tn3 transposase DDE domain-containing protein</fullName>
    </recommendedName>
</protein>
<organism evidence="2 3">
    <name type="scientific">Actinoplanes cyaneus</name>
    <dbReference type="NCBI Taxonomy" id="52696"/>
    <lineage>
        <taxon>Bacteria</taxon>
        <taxon>Bacillati</taxon>
        <taxon>Actinomycetota</taxon>
        <taxon>Actinomycetes</taxon>
        <taxon>Micromonosporales</taxon>
        <taxon>Micromonosporaceae</taxon>
        <taxon>Actinoplanes</taxon>
    </lineage>
</organism>
<name>A0A919IK23_9ACTN</name>
<dbReference type="EMBL" id="BOMH01000036">
    <property type="protein sequence ID" value="GID66858.1"/>
    <property type="molecule type" value="Genomic_DNA"/>
</dbReference>
<comment type="caution">
    <text evidence="2">The sequence shown here is derived from an EMBL/GenBank/DDBJ whole genome shotgun (WGS) entry which is preliminary data.</text>
</comment>
<evidence type="ECO:0000313" key="3">
    <source>
        <dbReference type="Proteomes" id="UP000619479"/>
    </source>
</evidence>
<reference evidence="2" key="1">
    <citation type="submission" date="2021-01" db="EMBL/GenBank/DDBJ databases">
        <title>Whole genome shotgun sequence of Actinoplanes cyaneus NBRC 14990.</title>
        <authorList>
            <person name="Komaki H."/>
            <person name="Tamura T."/>
        </authorList>
    </citation>
    <scope>NUCLEOTIDE SEQUENCE</scope>
    <source>
        <strain evidence="2">NBRC 14990</strain>
    </source>
</reference>
<proteinExistence type="predicted"/>
<dbReference type="AlphaFoldDB" id="A0A919IK23"/>
<evidence type="ECO:0000256" key="1">
    <source>
        <dbReference type="SAM" id="MobiDB-lite"/>
    </source>
</evidence>
<evidence type="ECO:0008006" key="4">
    <source>
        <dbReference type="Google" id="ProtNLM"/>
    </source>
</evidence>
<gene>
    <name evidence="2" type="ORF">Acy02nite_47390</name>
</gene>
<accession>A0A919IK23</accession>
<keyword evidence="3" id="KW-1185">Reference proteome</keyword>
<feature type="region of interest" description="Disordered" evidence="1">
    <location>
        <begin position="66"/>
        <end position="88"/>
    </location>
</feature>
<evidence type="ECO:0000313" key="2">
    <source>
        <dbReference type="EMBL" id="GID66858.1"/>
    </source>
</evidence>